<sequence>MLVCRHSRAGGNPSSMVSNVLLNSETESYRWIPACAGMTAFRYFSRADS</sequence>
<reference evidence="1 2" key="1">
    <citation type="submission" date="2014-11" db="EMBL/GenBank/DDBJ databases">
        <authorList>
            <person name="Diene M.Seydina."/>
        </authorList>
    </citation>
    <scope>NUCLEOTIDE SEQUENCE [LARGE SCALE GENOMIC DNA]</scope>
    <source>
        <strain evidence="1 2">Neisseria meningitidis CHUV</strain>
    </source>
</reference>
<protein>
    <recommendedName>
        <fullName evidence="3">PilS cassette</fullName>
    </recommendedName>
</protein>
<dbReference type="EMBL" id="CVTF01000114">
    <property type="protein sequence ID" value="CRY99980.1"/>
    <property type="molecule type" value="Genomic_DNA"/>
</dbReference>
<proteinExistence type="predicted"/>
<evidence type="ECO:0000313" key="1">
    <source>
        <dbReference type="EMBL" id="CRY99980.1"/>
    </source>
</evidence>
<dbReference type="AlphaFoldDB" id="A0A0H5QFE5"/>
<name>A0A0H5QFE5_NEIMI</name>
<accession>A0A0H5QFE5</accession>
<evidence type="ECO:0000313" key="2">
    <source>
        <dbReference type="Proteomes" id="UP000182715"/>
    </source>
</evidence>
<evidence type="ECO:0008006" key="3">
    <source>
        <dbReference type="Google" id="ProtNLM"/>
    </source>
</evidence>
<organism evidence="1 2">
    <name type="scientific">Neisseria meningitidis serogroup B</name>
    <dbReference type="NCBI Taxonomy" id="491"/>
    <lineage>
        <taxon>Bacteria</taxon>
        <taxon>Pseudomonadati</taxon>
        <taxon>Pseudomonadota</taxon>
        <taxon>Betaproteobacteria</taxon>
        <taxon>Neisseriales</taxon>
        <taxon>Neisseriaceae</taxon>
        <taxon>Neisseria</taxon>
    </lineage>
</organism>
<dbReference type="Proteomes" id="UP000182715">
    <property type="component" value="Unassembled WGS sequence"/>
</dbReference>